<dbReference type="GO" id="GO:0005634">
    <property type="term" value="C:nucleus"/>
    <property type="evidence" value="ECO:0007669"/>
    <property type="project" value="TreeGrafter"/>
</dbReference>
<dbReference type="Proteomes" id="UP001432322">
    <property type="component" value="Unassembled WGS sequence"/>
</dbReference>
<proteinExistence type="predicted"/>
<gene>
    <name evidence="7" type="ORF">PFISCL1PPCAC_4381</name>
</gene>
<keyword evidence="4" id="KW-0862">Zinc</keyword>
<dbReference type="PANTHER" id="PTHR24379">
    <property type="entry name" value="KRAB AND ZINC FINGER DOMAIN-CONTAINING"/>
    <property type="match status" value="1"/>
</dbReference>
<dbReference type="InterPro" id="IPR036236">
    <property type="entry name" value="Znf_C2H2_sf"/>
</dbReference>
<protein>
    <recommendedName>
        <fullName evidence="6">C2H2-type domain-containing protein</fullName>
    </recommendedName>
</protein>
<dbReference type="PROSITE" id="PS50157">
    <property type="entry name" value="ZINC_FINGER_C2H2_2"/>
    <property type="match status" value="2"/>
</dbReference>
<sequence length="236" mass="27049">NLVSFQHSVDTFYGADDVDEVNVLPSIVSKSDPGCLQSEVPLKSLVNETISAQFSCRSCRRSFTNRSKMKKHERKHHKSDFACDKCPASYKTRDSLERHYSGKHSCRLDGSLIEKRELSCDGCEKKFGVRKELQAHAYYCSNKKSISKRRAEQKEKEKLRIPVNVLPCGPKAKIVKDKSCPICGLVCASMQSRHRHIGRIHREKYEKVMEEEDKYAPSRGQMYARPYTCGLCYKAF</sequence>
<evidence type="ECO:0000256" key="5">
    <source>
        <dbReference type="PROSITE-ProRule" id="PRU00042"/>
    </source>
</evidence>
<feature type="domain" description="C2H2-type" evidence="6">
    <location>
        <begin position="54"/>
        <end position="82"/>
    </location>
</feature>
<dbReference type="SMART" id="SM00355">
    <property type="entry name" value="ZnF_C2H2"/>
    <property type="match status" value="4"/>
</dbReference>
<dbReference type="InterPro" id="IPR013087">
    <property type="entry name" value="Znf_C2H2_type"/>
</dbReference>
<evidence type="ECO:0000256" key="4">
    <source>
        <dbReference type="ARBA" id="ARBA00022833"/>
    </source>
</evidence>
<dbReference type="GO" id="GO:0000981">
    <property type="term" value="F:DNA-binding transcription factor activity, RNA polymerase II-specific"/>
    <property type="evidence" value="ECO:0007669"/>
    <property type="project" value="TreeGrafter"/>
</dbReference>
<keyword evidence="1" id="KW-0479">Metal-binding</keyword>
<dbReference type="Pfam" id="PF00096">
    <property type="entry name" value="zf-C2H2"/>
    <property type="match status" value="1"/>
</dbReference>
<evidence type="ECO:0000313" key="8">
    <source>
        <dbReference type="Proteomes" id="UP001432322"/>
    </source>
</evidence>
<evidence type="ECO:0000259" key="6">
    <source>
        <dbReference type="PROSITE" id="PS50157"/>
    </source>
</evidence>
<dbReference type="PROSITE" id="PS00028">
    <property type="entry name" value="ZINC_FINGER_C2H2_1"/>
    <property type="match status" value="2"/>
</dbReference>
<keyword evidence="3 5" id="KW-0863">Zinc-finger</keyword>
<evidence type="ECO:0000256" key="2">
    <source>
        <dbReference type="ARBA" id="ARBA00022737"/>
    </source>
</evidence>
<dbReference type="SUPFAM" id="SSF57667">
    <property type="entry name" value="beta-beta-alpha zinc fingers"/>
    <property type="match status" value="1"/>
</dbReference>
<organism evidence="7 8">
    <name type="scientific">Pristionchus fissidentatus</name>
    <dbReference type="NCBI Taxonomy" id="1538716"/>
    <lineage>
        <taxon>Eukaryota</taxon>
        <taxon>Metazoa</taxon>
        <taxon>Ecdysozoa</taxon>
        <taxon>Nematoda</taxon>
        <taxon>Chromadorea</taxon>
        <taxon>Rhabditida</taxon>
        <taxon>Rhabditina</taxon>
        <taxon>Diplogasteromorpha</taxon>
        <taxon>Diplogasteroidea</taxon>
        <taxon>Neodiplogasteridae</taxon>
        <taxon>Pristionchus</taxon>
    </lineage>
</organism>
<keyword evidence="8" id="KW-1185">Reference proteome</keyword>
<dbReference type="GO" id="GO:0008270">
    <property type="term" value="F:zinc ion binding"/>
    <property type="evidence" value="ECO:0007669"/>
    <property type="project" value="UniProtKB-KW"/>
</dbReference>
<feature type="non-terminal residue" evidence="7">
    <location>
        <position position="1"/>
    </location>
</feature>
<comment type="caution">
    <text evidence="7">The sequence shown here is derived from an EMBL/GenBank/DDBJ whole genome shotgun (WGS) entry which is preliminary data.</text>
</comment>
<dbReference type="PANTHER" id="PTHR24379:SF127">
    <property type="entry name" value="BLOODY FINGERS-RELATED"/>
    <property type="match status" value="1"/>
</dbReference>
<keyword evidence="2" id="KW-0677">Repeat</keyword>
<accession>A0AAV5V130</accession>
<name>A0AAV5V130_9BILA</name>
<feature type="domain" description="C2H2-type" evidence="6">
    <location>
        <begin position="81"/>
        <end position="105"/>
    </location>
</feature>
<feature type="non-terminal residue" evidence="7">
    <location>
        <position position="236"/>
    </location>
</feature>
<dbReference type="Pfam" id="PF13894">
    <property type="entry name" value="zf-C2H2_4"/>
    <property type="match status" value="1"/>
</dbReference>
<evidence type="ECO:0000313" key="7">
    <source>
        <dbReference type="EMBL" id="GMT13084.1"/>
    </source>
</evidence>
<dbReference type="EMBL" id="BTSY01000002">
    <property type="protein sequence ID" value="GMT13084.1"/>
    <property type="molecule type" value="Genomic_DNA"/>
</dbReference>
<evidence type="ECO:0000256" key="3">
    <source>
        <dbReference type="ARBA" id="ARBA00022771"/>
    </source>
</evidence>
<reference evidence="7" key="1">
    <citation type="submission" date="2023-10" db="EMBL/GenBank/DDBJ databases">
        <title>Genome assembly of Pristionchus species.</title>
        <authorList>
            <person name="Yoshida K."/>
            <person name="Sommer R.J."/>
        </authorList>
    </citation>
    <scope>NUCLEOTIDE SEQUENCE</scope>
    <source>
        <strain evidence="7">RS5133</strain>
    </source>
</reference>
<dbReference type="AlphaFoldDB" id="A0AAV5V130"/>
<evidence type="ECO:0000256" key="1">
    <source>
        <dbReference type="ARBA" id="ARBA00022723"/>
    </source>
</evidence>
<dbReference type="Gene3D" id="3.30.160.60">
    <property type="entry name" value="Classic Zinc Finger"/>
    <property type="match status" value="1"/>
</dbReference>
<dbReference type="GO" id="GO:0000977">
    <property type="term" value="F:RNA polymerase II transcription regulatory region sequence-specific DNA binding"/>
    <property type="evidence" value="ECO:0007669"/>
    <property type="project" value="TreeGrafter"/>
</dbReference>